<evidence type="ECO:0000259" key="5">
    <source>
        <dbReference type="Pfam" id="PF02775"/>
    </source>
</evidence>
<dbReference type="InterPro" id="IPR012001">
    <property type="entry name" value="Thiamin_PyroP_enz_TPP-bd_dom"/>
</dbReference>
<gene>
    <name evidence="7" type="ORF">LMS43_04630</name>
</gene>
<dbReference type="Pfam" id="PF02775">
    <property type="entry name" value="TPP_enzyme_C"/>
    <property type="match status" value="1"/>
</dbReference>
<feature type="domain" description="Thiamine pyrophosphate enzyme N-terminal TPP-binding" evidence="6">
    <location>
        <begin position="12"/>
        <end position="125"/>
    </location>
</feature>
<dbReference type="SUPFAM" id="SSF52518">
    <property type="entry name" value="Thiamin diphosphate-binding fold (THDP-binding)"/>
    <property type="match status" value="2"/>
</dbReference>
<name>A0ABT8EH01_9BURK</name>
<dbReference type="NCBIfam" id="NF006052">
    <property type="entry name" value="PRK08199.1"/>
    <property type="match status" value="1"/>
</dbReference>
<dbReference type="EMBL" id="JAJHNU010000001">
    <property type="protein sequence ID" value="MDN4120569.1"/>
    <property type="molecule type" value="Genomic_DNA"/>
</dbReference>
<evidence type="ECO:0000256" key="2">
    <source>
        <dbReference type="ARBA" id="ARBA00023052"/>
    </source>
</evidence>
<evidence type="ECO:0000313" key="8">
    <source>
        <dbReference type="Proteomes" id="UP001168613"/>
    </source>
</evidence>
<dbReference type="RefSeq" id="WP_266122125.1">
    <property type="nucleotide sequence ID" value="NZ_JAJHNU010000001.1"/>
</dbReference>
<dbReference type="PANTHER" id="PTHR18968">
    <property type="entry name" value="THIAMINE PYROPHOSPHATE ENZYMES"/>
    <property type="match status" value="1"/>
</dbReference>
<feature type="domain" description="Thiamine pyrophosphate enzyme central" evidence="4">
    <location>
        <begin position="199"/>
        <end position="333"/>
    </location>
</feature>
<dbReference type="CDD" id="cd07035">
    <property type="entry name" value="TPP_PYR_POX_like"/>
    <property type="match status" value="1"/>
</dbReference>
<evidence type="ECO:0000256" key="1">
    <source>
        <dbReference type="ARBA" id="ARBA00007812"/>
    </source>
</evidence>
<proteinExistence type="inferred from homology"/>
<dbReference type="InterPro" id="IPR045229">
    <property type="entry name" value="TPP_enz"/>
</dbReference>
<evidence type="ECO:0000259" key="4">
    <source>
        <dbReference type="Pfam" id="PF00205"/>
    </source>
</evidence>
<dbReference type="SUPFAM" id="SSF52467">
    <property type="entry name" value="DHS-like NAD/FAD-binding domain"/>
    <property type="match status" value="1"/>
</dbReference>
<reference evidence="7" key="1">
    <citation type="submission" date="2021-11" db="EMBL/GenBank/DDBJ databases">
        <title>Draft genome sequence of Alcaligenes endophyticus type strain CCUG 75668T.</title>
        <authorList>
            <person name="Salva-Serra F."/>
            <person name="Duran R.E."/>
            <person name="Seeger M."/>
            <person name="Moore E.R.B."/>
            <person name="Jaen-Luchoro D."/>
        </authorList>
    </citation>
    <scope>NUCLEOTIDE SEQUENCE</scope>
    <source>
        <strain evidence="7">CCUG 75668</strain>
    </source>
</reference>
<keyword evidence="8" id="KW-1185">Reference proteome</keyword>
<accession>A0ABT8EH01</accession>
<dbReference type="CDD" id="cd00568">
    <property type="entry name" value="TPP_enzymes"/>
    <property type="match status" value="1"/>
</dbReference>
<dbReference type="Pfam" id="PF00205">
    <property type="entry name" value="TPP_enzyme_M"/>
    <property type="match status" value="1"/>
</dbReference>
<dbReference type="Gene3D" id="3.40.50.970">
    <property type="match status" value="2"/>
</dbReference>
<sequence length="563" mass="61719">MTTHTPNTARMGGHLLVDQLRLHGVEQVFCVPGESYLAVLDGLYDSDIKVTVCRQEGGAAMMAEAYGKLQGKPGICMVTRGPGAANAMAGIHIAQQDSTPLIVFVGQVARAMQEREAFQELDYKAVFGSQTKWTCEIKQADRLPELLARAFHIATSGRPGPVVIALPEDMLTEYSLVQDAHPYQLTDTHPAPEQILDLHARIQGAQRPIAILGGSRWNAPAVAQFERYAAAMQLPVSVQFRRQMLCSSGHSTYVGDLGLGANPELIEYIRQADLVLLLGGRFSEVPSQSYTLFDIPTPRQSIVHVHPDVHELNRVYQVELAINASPSALVAALPTSLPNTQARATVSALRASYLAWSQPADVHIPGKLQMGRIMEYLRQRLPDDAIICNGAGNYATWVHRFYNFRQFGTQLAPASGSMGYGVPAAVSAQSQYPQRTVVAFAGDGCFLMHGQEFATAVQYDLPIIVIVIDNKMYGTIRMHQERDYPTRPSATSLRNPDFAHYAQAFGGHGEQVHDTDQFPAAFERALQSGKPAIIHCLLDPQAITPSLSLDRIRELALQAQHHD</sequence>
<evidence type="ECO:0000259" key="6">
    <source>
        <dbReference type="Pfam" id="PF02776"/>
    </source>
</evidence>
<dbReference type="Pfam" id="PF02776">
    <property type="entry name" value="TPP_enzyme_N"/>
    <property type="match status" value="1"/>
</dbReference>
<keyword evidence="2 3" id="KW-0786">Thiamine pyrophosphate</keyword>
<comment type="similarity">
    <text evidence="1 3">Belongs to the TPP enzyme family.</text>
</comment>
<organism evidence="7 8">
    <name type="scientific">Alcaligenes endophyticus</name>
    <dbReference type="NCBI Taxonomy" id="1929088"/>
    <lineage>
        <taxon>Bacteria</taxon>
        <taxon>Pseudomonadati</taxon>
        <taxon>Pseudomonadota</taxon>
        <taxon>Betaproteobacteria</taxon>
        <taxon>Burkholderiales</taxon>
        <taxon>Alcaligenaceae</taxon>
        <taxon>Alcaligenes</taxon>
    </lineage>
</organism>
<dbReference type="PROSITE" id="PS00187">
    <property type="entry name" value="TPP_ENZYMES"/>
    <property type="match status" value="1"/>
</dbReference>
<dbReference type="Gene3D" id="3.40.50.1220">
    <property type="entry name" value="TPP-binding domain"/>
    <property type="match status" value="1"/>
</dbReference>
<dbReference type="InterPro" id="IPR012000">
    <property type="entry name" value="Thiamin_PyroP_enz_cen_dom"/>
</dbReference>
<dbReference type="InterPro" id="IPR011766">
    <property type="entry name" value="TPP_enzyme_TPP-bd"/>
</dbReference>
<dbReference type="InterPro" id="IPR029061">
    <property type="entry name" value="THDP-binding"/>
</dbReference>
<dbReference type="InterPro" id="IPR000399">
    <property type="entry name" value="TPP-bd_CS"/>
</dbReference>
<dbReference type="InterPro" id="IPR029035">
    <property type="entry name" value="DHS-like_NAD/FAD-binding_dom"/>
</dbReference>
<dbReference type="Proteomes" id="UP001168613">
    <property type="component" value="Unassembled WGS sequence"/>
</dbReference>
<comment type="caution">
    <text evidence="7">The sequence shown here is derived from an EMBL/GenBank/DDBJ whole genome shotgun (WGS) entry which is preliminary data.</text>
</comment>
<dbReference type="PANTHER" id="PTHR18968:SF120">
    <property type="entry name" value="ACETOLACTATE SYNTHASE LARGE SUBUNIT"/>
    <property type="match status" value="1"/>
</dbReference>
<evidence type="ECO:0000256" key="3">
    <source>
        <dbReference type="RuleBase" id="RU362132"/>
    </source>
</evidence>
<protein>
    <submittedName>
        <fullName evidence="7">Thiamine pyrophosphate-binding protein</fullName>
    </submittedName>
</protein>
<feature type="domain" description="Thiamine pyrophosphate enzyme TPP-binding" evidence="5">
    <location>
        <begin position="390"/>
        <end position="536"/>
    </location>
</feature>
<evidence type="ECO:0000313" key="7">
    <source>
        <dbReference type="EMBL" id="MDN4120569.1"/>
    </source>
</evidence>